<dbReference type="Gene3D" id="3.40.50.970">
    <property type="match status" value="2"/>
</dbReference>
<dbReference type="SUPFAM" id="SSF52467">
    <property type="entry name" value="DHS-like NAD/FAD-binding domain"/>
    <property type="match status" value="1"/>
</dbReference>
<dbReference type="SUPFAM" id="SSF52518">
    <property type="entry name" value="Thiamin diphosphate-binding fold (THDP-binding)"/>
    <property type="match status" value="2"/>
</dbReference>
<dbReference type="CDD" id="cd07035">
    <property type="entry name" value="TPP_PYR_POX_like"/>
    <property type="match status" value="1"/>
</dbReference>
<dbReference type="InterPro" id="IPR045229">
    <property type="entry name" value="TPP_enz"/>
</dbReference>
<keyword evidence="9" id="KW-1185">Reference proteome</keyword>
<dbReference type="GO" id="GO:0009099">
    <property type="term" value="P:L-valine biosynthetic process"/>
    <property type="evidence" value="ECO:0007669"/>
    <property type="project" value="TreeGrafter"/>
</dbReference>
<dbReference type="InterPro" id="IPR011766">
    <property type="entry name" value="TPP_enzyme_TPP-bd"/>
</dbReference>
<feature type="domain" description="Thiamine pyrophosphate enzyme central" evidence="5">
    <location>
        <begin position="195"/>
        <end position="279"/>
    </location>
</feature>
<dbReference type="EMBL" id="FMYQ01000024">
    <property type="protein sequence ID" value="SDD74215.1"/>
    <property type="molecule type" value="Genomic_DNA"/>
</dbReference>
<dbReference type="AlphaFoldDB" id="A0A1G6XA93"/>
<proteinExistence type="inferred from homology"/>
<dbReference type="GO" id="GO:0005948">
    <property type="term" value="C:acetolactate synthase complex"/>
    <property type="evidence" value="ECO:0007669"/>
    <property type="project" value="TreeGrafter"/>
</dbReference>
<dbReference type="Pfam" id="PF02776">
    <property type="entry name" value="TPP_enzyme_N"/>
    <property type="match status" value="1"/>
</dbReference>
<dbReference type="PROSITE" id="PS00187">
    <property type="entry name" value="TPP_ENZYMES"/>
    <property type="match status" value="1"/>
</dbReference>
<dbReference type="Pfam" id="PF02775">
    <property type="entry name" value="TPP_enzyme_C"/>
    <property type="match status" value="1"/>
</dbReference>
<organism evidence="8 9">
    <name type="scientific">Paraburkholderia lycopersici</name>
    <dbReference type="NCBI Taxonomy" id="416944"/>
    <lineage>
        <taxon>Bacteria</taxon>
        <taxon>Pseudomonadati</taxon>
        <taxon>Pseudomonadota</taxon>
        <taxon>Betaproteobacteria</taxon>
        <taxon>Burkholderiales</taxon>
        <taxon>Burkholderiaceae</taxon>
        <taxon>Paraburkholderia</taxon>
    </lineage>
</organism>
<dbReference type="InterPro" id="IPR029061">
    <property type="entry name" value="THDP-binding"/>
</dbReference>
<dbReference type="InterPro" id="IPR012001">
    <property type="entry name" value="Thiamin_PyroP_enz_TPP-bd_dom"/>
</dbReference>
<dbReference type="Gene3D" id="3.40.50.1220">
    <property type="entry name" value="TPP-binding domain"/>
    <property type="match status" value="1"/>
</dbReference>
<dbReference type="OrthoDB" id="2254214at2"/>
<evidence type="ECO:0000313" key="8">
    <source>
        <dbReference type="EMBL" id="SDD74215.1"/>
    </source>
</evidence>
<sequence length="543" mass="57101">MKSPKNIAQLIADAGKRHGVRRIYGVPGGGSSLDIIQAFAALDVPFVLAHTEAAAGMMAAAEAEASGRLSIVVTTQGPGTASVANAIAQASLDRAPVLLITDGWTSRQAQTDSHQVFDQRALLSPLVKAHSRLEGDGVEAEIERLIALAHTEPWGPVYIELTGENARRTLDACATTGDTAAPQKDANAAPRHDEIAAATALIESARRPVVIAGLETRLPEVASKLRAFVERLDCPLFTTYKAKGVVPDDAAHSVGLFTGGALERECVGSADLIVLCGLDPVELIGRPWGYDAPVLDIGPVEHRPHYVVPRATVRSPIASALDALADAGRAPGWEPGEIARHKARMRARLAYAGHGSGLTPEQVVTRAYASAEDLDARVTVDAGAHMFSAMAFWRARRGADVLISNGLASMAFALPAGIAASLASPGRQVIAFTGDGGLLMCIGELATAARVGAKLCIVVFNDSTLSLIQIKQQGRGMTRDGVDWPRQNFAAIARGFGLPAWSVSTPEAYEAALERAWEARGPVLIDAQVDPGGYLEQSKALRG</sequence>
<dbReference type="PANTHER" id="PTHR18968:SF13">
    <property type="entry name" value="ACETOLACTATE SYNTHASE CATALYTIC SUBUNIT, MITOCHONDRIAL"/>
    <property type="match status" value="1"/>
</dbReference>
<accession>A0A1G6XA93</accession>
<evidence type="ECO:0000256" key="1">
    <source>
        <dbReference type="ARBA" id="ARBA00001964"/>
    </source>
</evidence>
<evidence type="ECO:0000313" key="9">
    <source>
        <dbReference type="Proteomes" id="UP000198908"/>
    </source>
</evidence>
<gene>
    <name evidence="8" type="ORF">SAMN05421548_124104</name>
</gene>
<dbReference type="STRING" id="416944.SAMN05421548_124104"/>
<evidence type="ECO:0000256" key="4">
    <source>
        <dbReference type="RuleBase" id="RU362132"/>
    </source>
</evidence>
<dbReference type="GO" id="GO:0003984">
    <property type="term" value="F:acetolactate synthase activity"/>
    <property type="evidence" value="ECO:0007669"/>
    <property type="project" value="TreeGrafter"/>
</dbReference>
<evidence type="ECO:0000256" key="3">
    <source>
        <dbReference type="ARBA" id="ARBA00023052"/>
    </source>
</evidence>
<dbReference type="InterPro" id="IPR012000">
    <property type="entry name" value="Thiamin_PyroP_enz_cen_dom"/>
</dbReference>
<dbReference type="GO" id="GO:0030976">
    <property type="term" value="F:thiamine pyrophosphate binding"/>
    <property type="evidence" value="ECO:0007669"/>
    <property type="project" value="InterPro"/>
</dbReference>
<dbReference type="InterPro" id="IPR029035">
    <property type="entry name" value="DHS-like_NAD/FAD-binding_dom"/>
</dbReference>
<evidence type="ECO:0000256" key="2">
    <source>
        <dbReference type="ARBA" id="ARBA00007812"/>
    </source>
</evidence>
<dbReference type="Pfam" id="PF00205">
    <property type="entry name" value="TPP_enzyme_M"/>
    <property type="match status" value="1"/>
</dbReference>
<dbReference type="RefSeq" id="WP_092001938.1">
    <property type="nucleotide sequence ID" value="NZ_FMYQ01000024.1"/>
</dbReference>
<dbReference type="GO" id="GO:0000287">
    <property type="term" value="F:magnesium ion binding"/>
    <property type="evidence" value="ECO:0007669"/>
    <property type="project" value="InterPro"/>
</dbReference>
<name>A0A1G6XA93_9BURK</name>
<dbReference type="Proteomes" id="UP000198908">
    <property type="component" value="Unassembled WGS sequence"/>
</dbReference>
<dbReference type="InterPro" id="IPR000399">
    <property type="entry name" value="TPP-bd_CS"/>
</dbReference>
<evidence type="ECO:0000259" key="5">
    <source>
        <dbReference type="Pfam" id="PF00205"/>
    </source>
</evidence>
<dbReference type="PANTHER" id="PTHR18968">
    <property type="entry name" value="THIAMINE PYROPHOSPHATE ENZYMES"/>
    <property type="match status" value="1"/>
</dbReference>
<dbReference type="GO" id="GO:0050660">
    <property type="term" value="F:flavin adenine dinucleotide binding"/>
    <property type="evidence" value="ECO:0007669"/>
    <property type="project" value="TreeGrafter"/>
</dbReference>
<feature type="domain" description="Thiamine pyrophosphate enzyme TPP-binding" evidence="6">
    <location>
        <begin position="381"/>
        <end position="526"/>
    </location>
</feature>
<feature type="domain" description="Thiamine pyrophosphate enzyme N-terminal TPP-binding" evidence="7">
    <location>
        <begin position="6"/>
        <end position="121"/>
    </location>
</feature>
<dbReference type="GO" id="GO:0009097">
    <property type="term" value="P:isoleucine biosynthetic process"/>
    <property type="evidence" value="ECO:0007669"/>
    <property type="project" value="TreeGrafter"/>
</dbReference>
<reference evidence="9" key="1">
    <citation type="submission" date="2016-09" db="EMBL/GenBank/DDBJ databases">
        <authorList>
            <person name="Varghese N."/>
            <person name="Submissions S."/>
        </authorList>
    </citation>
    <scope>NUCLEOTIDE SEQUENCE [LARGE SCALE GENOMIC DNA]</scope>
    <source>
        <strain evidence="9">TNe-862</strain>
    </source>
</reference>
<comment type="cofactor">
    <cofactor evidence="1">
        <name>thiamine diphosphate</name>
        <dbReference type="ChEBI" id="CHEBI:58937"/>
    </cofactor>
</comment>
<evidence type="ECO:0000259" key="7">
    <source>
        <dbReference type="Pfam" id="PF02776"/>
    </source>
</evidence>
<comment type="similarity">
    <text evidence="2 4">Belongs to the TPP enzyme family.</text>
</comment>
<protein>
    <submittedName>
        <fullName evidence="8">Acetolactate synthase-1/2/3 large subunit</fullName>
    </submittedName>
</protein>
<keyword evidence="3 4" id="KW-0786">Thiamine pyrophosphate</keyword>
<evidence type="ECO:0000259" key="6">
    <source>
        <dbReference type="Pfam" id="PF02775"/>
    </source>
</evidence>